<evidence type="ECO:0008006" key="4">
    <source>
        <dbReference type="Google" id="ProtNLM"/>
    </source>
</evidence>
<protein>
    <recommendedName>
        <fullName evidence="4">Secreted protein</fullName>
    </recommendedName>
</protein>
<name>A0A6A3GHI0_9STRA</name>
<gene>
    <name evidence="2" type="ORF">PF011_g31397</name>
</gene>
<dbReference type="EMBL" id="QXFW01007661">
    <property type="protein sequence ID" value="KAE8956683.1"/>
    <property type="molecule type" value="Genomic_DNA"/>
</dbReference>
<dbReference type="AlphaFoldDB" id="A0A6A3GHI0"/>
<accession>A0A6A3GHI0</accession>
<evidence type="ECO:0000313" key="3">
    <source>
        <dbReference type="Proteomes" id="UP000460718"/>
    </source>
</evidence>
<comment type="caution">
    <text evidence="2">The sequence shown here is derived from an EMBL/GenBank/DDBJ whole genome shotgun (WGS) entry which is preliminary data.</text>
</comment>
<dbReference type="Proteomes" id="UP000460718">
    <property type="component" value="Unassembled WGS sequence"/>
</dbReference>
<evidence type="ECO:0000256" key="1">
    <source>
        <dbReference type="SAM" id="SignalP"/>
    </source>
</evidence>
<organism evidence="2 3">
    <name type="scientific">Phytophthora fragariae</name>
    <dbReference type="NCBI Taxonomy" id="53985"/>
    <lineage>
        <taxon>Eukaryota</taxon>
        <taxon>Sar</taxon>
        <taxon>Stramenopiles</taxon>
        <taxon>Oomycota</taxon>
        <taxon>Peronosporomycetes</taxon>
        <taxon>Peronosporales</taxon>
        <taxon>Peronosporaceae</taxon>
        <taxon>Phytophthora</taxon>
    </lineage>
</organism>
<feature type="chain" id="PRO_5025397397" description="Secreted protein" evidence="1">
    <location>
        <begin position="22"/>
        <end position="78"/>
    </location>
</feature>
<evidence type="ECO:0000313" key="2">
    <source>
        <dbReference type="EMBL" id="KAE8956683.1"/>
    </source>
</evidence>
<reference evidence="2 3" key="1">
    <citation type="submission" date="2018-09" db="EMBL/GenBank/DDBJ databases">
        <title>Genomic investigation of the strawberry pathogen Phytophthora fragariae indicates pathogenicity is determined by transcriptional variation in three key races.</title>
        <authorList>
            <person name="Adams T.M."/>
            <person name="Armitage A.D."/>
            <person name="Sobczyk M.K."/>
            <person name="Bates H.J."/>
            <person name="Dunwell J.M."/>
            <person name="Nellist C.F."/>
            <person name="Harrison R.J."/>
        </authorList>
    </citation>
    <scope>NUCLEOTIDE SEQUENCE [LARGE SCALE GENOMIC DNA]</scope>
    <source>
        <strain evidence="2 3">SCRP245</strain>
    </source>
</reference>
<feature type="signal peptide" evidence="1">
    <location>
        <begin position="1"/>
        <end position="21"/>
    </location>
</feature>
<sequence>MCIYTSRLSCCHLTTLLLSTALRFSRPLGQVAPGRSPAPLRRISLLGQSPPSVGPRMRDGVFLGAGHGRGAVPGVDHQ</sequence>
<proteinExistence type="predicted"/>
<keyword evidence="1" id="KW-0732">Signal</keyword>